<evidence type="ECO:0000313" key="8">
    <source>
        <dbReference type="Proteomes" id="UP000000557"/>
    </source>
</evidence>
<dbReference type="HOGENOM" id="CLU_412661_0_0_3"/>
<dbReference type="Gene3D" id="3.10.105.10">
    <property type="entry name" value="Dipeptide-binding Protein, Domain 3"/>
    <property type="match status" value="1"/>
</dbReference>
<organism evidence="7 8">
    <name type="scientific">Gloeobacter violaceus (strain ATCC 29082 / PCC 7421)</name>
    <dbReference type="NCBI Taxonomy" id="251221"/>
    <lineage>
        <taxon>Bacteria</taxon>
        <taxon>Bacillati</taxon>
        <taxon>Cyanobacteriota</taxon>
        <taxon>Cyanophyceae</taxon>
        <taxon>Gloeobacterales</taxon>
        <taxon>Gloeobacteraceae</taxon>
        <taxon>Gloeobacter</taxon>
    </lineage>
</organism>
<feature type="region of interest" description="Disordered" evidence="4">
    <location>
        <begin position="1"/>
        <end position="49"/>
    </location>
</feature>
<evidence type="ECO:0000256" key="1">
    <source>
        <dbReference type="ARBA" id="ARBA00005695"/>
    </source>
</evidence>
<dbReference type="OrthoDB" id="9796817at2"/>
<comment type="similarity">
    <text evidence="1">Belongs to the bacterial solute-binding protein 5 family.</text>
</comment>
<evidence type="ECO:0000259" key="6">
    <source>
        <dbReference type="Pfam" id="PF00496"/>
    </source>
</evidence>
<feature type="compositionally biased region" description="Polar residues" evidence="4">
    <location>
        <begin position="1"/>
        <end position="10"/>
    </location>
</feature>
<evidence type="ECO:0000256" key="2">
    <source>
        <dbReference type="ARBA" id="ARBA00022448"/>
    </source>
</evidence>
<keyword evidence="5" id="KW-1133">Transmembrane helix</keyword>
<sequence length="665" mass="71526">MAQRQGTGSARSHIAPEASKKQSAQKIEDKKGGRALDGIPAQHHHQTRRHVRNQFGVQRTGDIDQRTSKYGSRLEGAGGQIGAVAGFEHGDRREEGRYENYRPPEAFGWVGASMARTAASVISFLLMARIFAFAAALLLAGCTSTSLPLTPKPVTGGVLSGTLIGDPGTFNPALARRGSALEVSRLMFAGLLMPDKAGGFSPDLAADFQQAEDGRRYRVRLKPALVWSNGQPLGANDVVFSFERVYGDGRSPGSLPRGLKVSAPDEQTVEFVLPAPDFDFAAYLTLPILPAHALAEGDPLARWGLDADPTTLPVSGPFLCRGYTPNESLELAANPRYWRRPEQPYLAGIRYRIVPDRPAALARFQSGQSDTYRPSPEEYAGLAAGRSSGNYALVSGGAEQPVYLAFNLNRTAVAGKAPVASPGANWFANPAFRQGVALAIDRSRLVQEAFLNTAEAGKGTFDQDAARERLAAAGLKGGAGGVLTDAAGHKVSFEVLLDGDDPAQMRLGEGVRAQLALVGLDAQPRPLPRLVLRNRILRQKRWQAAITNPERLGAPPPASLSFWRSANPWHFFDLGDDQGTLPWQDQFDATYGNKTGASEREQLIAAHQPLVELVRPLALAAIRADVRESRFSAFESTYNGRILANIWEVQKAPPPPAEVSPAPGS</sequence>
<dbReference type="Gene3D" id="3.40.190.10">
    <property type="entry name" value="Periplasmic binding protein-like II"/>
    <property type="match status" value="1"/>
</dbReference>
<proteinExistence type="inferred from homology"/>
<dbReference type="SUPFAM" id="SSF53850">
    <property type="entry name" value="Periplasmic binding protein-like II"/>
    <property type="match status" value="1"/>
</dbReference>
<keyword evidence="5" id="KW-0812">Transmembrane</keyword>
<dbReference type="InterPro" id="IPR039424">
    <property type="entry name" value="SBP_5"/>
</dbReference>
<dbReference type="PANTHER" id="PTHR30290:SF9">
    <property type="entry name" value="OLIGOPEPTIDE-BINDING PROTEIN APPA"/>
    <property type="match status" value="1"/>
</dbReference>
<dbReference type="Pfam" id="PF00496">
    <property type="entry name" value="SBP_bac_5"/>
    <property type="match status" value="1"/>
</dbReference>
<dbReference type="AlphaFoldDB" id="Q7NGG5"/>
<dbReference type="GO" id="GO:1904680">
    <property type="term" value="F:peptide transmembrane transporter activity"/>
    <property type="evidence" value="ECO:0000318"/>
    <property type="project" value="GO_Central"/>
</dbReference>
<dbReference type="GO" id="GO:0015833">
    <property type="term" value="P:peptide transport"/>
    <property type="evidence" value="ECO:0000318"/>
    <property type="project" value="GO_Central"/>
</dbReference>
<dbReference type="eggNOG" id="COG0747">
    <property type="taxonomic scope" value="Bacteria"/>
</dbReference>
<dbReference type="InterPro" id="IPR000914">
    <property type="entry name" value="SBP_5_dom"/>
</dbReference>
<reference evidence="7 8" key="1">
    <citation type="journal article" date="2003" name="DNA Res.">
        <title>Complete genome structure of Gloeobacter violaceus PCC 7421, a cyanobacterium that lacks thylakoids.</title>
        <authorList>
            <person name="Nakamura Y."/>
            <person name="Kaneko T."/>
            <person name="Sato S."/>
            <person name="Mimuro M."/>
            <person name="Miyashita H."/>
            <person name="Tsuchiya T."/>
            <person name="Sasamoto S."/>
            <person name="Watanabe A."/>
            <person name="Kawashima K."/>
            <person name="Kishida Y."/>
            <person name="Kiyokawa C."/>
            <person name="Kohara M."/>
            <person name="Matsumoto M."/>
            <person name="Matsuno A."/>
            <person name="Nakazaki N."/>
            <person name="Shimpo S."/>
            <person name="Takeuchi C."/>
            <person name="Yamada M."/>
            <person name="Tabata S."/>
        </authorList>
    </citation>
    <scope>NUCLEOTIDE SEQUENCE [LARGE SCALE GENOMIC DNA]</scope>
    <source>
        <strain evidence="8">ATCC 29082 / PCC 7421</strain>
    </source>
</reference>
<reference evidence="7 8" key="2">
    <citation type="journal article" date="2003" name="DNA Res.">
        <title>Complete genome structure of Gloeobacter violaceus PCC 7421, a cyanobacterium that lacks thylakoids (supplement).</title>
        <authorList>
            <person name="Nakamura Y."/>
            <person name="Kaneko T."/>
            <person name="Sato S."/>
            <person name="Mimuro M."/>
            <person name="Miyashita H."/>
            <person name="Tsuchiya T."/>
            <person name="Sasamoto S."/>
            <person name="Watanabe A."/>
            <person name="Kawashima K."/>
            <person name="Kishida Y."/>
            <person name="Kiyokawa C."/>
            <person name="Kohara M."/>
            <person name="Matsumoto M."/>
            <person name="Matsuno A."/>
            <person name="Nakazaki N."/>
            <person name="Shimpo S."/>
            <person name="Takeuchi C."/>
            <person name="Yamada M."/>
            <person name="Tabata S."/>
        </authorList>
    </citation>
    <scope>NUCLEOTIDE SEQUENCE [LARGE SCALE GENOMIC DNA]</scope>
    <source>
        <strain evidence="8">ATCC 29082 / PCC 7421</strain>
    </source>
</reference>
<dbReference type="InParanoid" id="Q7NGG5"/>
<keyword evidence="8" id="KW-1185">Reference proteome</keyword>
<keyword evidence="3" id="KW-0732">Signal</keyword>
<keyword evidence="2" id="KW-0813">Transport</keyword>
<dbReference type="EnsemblBacteria" id="BAC91145">
    <property type="protein sequence ID" value="BAC91145"/>
    <property type="gene ID" value="BAC91145"/>
</dbReference>
<name>Q7NGG5_GLOVI</name>
<dbReference type="CDD" id="cd08500">
    <property type="entry name" value="PBP2_NikA_DppA_OppA_like_4"/>
    <property type="match status" value="1"/>
</dbReference>
<feature type="transmembrane region" description="Helical" evidence="5">
    <location>
        <begin position="121"/>
        <end position="141"/>
    </location>
</feature>
<dbReference type="Proteomes" id="UP000000557">
    <property type="component" value="Chromosome"/>
</dbReference>
<feature type="domain" description="Solute-binding protein family 5" evidence="6">
    <location>
        <begin position="200"/>
        <end position="567"/>
    </location>
</feature>
<evidence type="ECO:0000313" key="7">
    <source>
        <dbReference type="EMBL" id="BAC91145.1"/>
    </source>
</evidence>
<keyword evidence="5" id="KW-0472">Membrane</keyword>
<protein>
    <submittedName>
        <fullName evidence="7">Glr3204 protein</fullName>
    </submittedName>
</protein>
<dbReference type="PhylomeDB" id="Q7NGG5"/>
<gene>
    <name evidence="7" type="ordered locus">glr3204</name>
</gene>
<evidence type="ECO:0000256" key="4">
    <source>
        <dbReference type="SAM" id="MobiDB-lite"/>
    </source>
</evidence>
<evidence type="ECO:0000256" key="3">
    <source>
        <dbReference type="ARBA" id="ARBA00022729"/>
    </source>
</evidence>
<accession>Q7NGG5</accession>
<dbReference type="STRING" id="251221.gene:10760712"/>
<evidence type="ECO:0000256" key="5">
    <source>
        <dbReference type="SAM" id="Phobius"/>
    </source>
</evidence>
<dbReference type="EMBL" id="BA000045">
    <property type="protein sequence ID" value="BAC91145.1"/>
    <property type="molecule type" value="Genomic_DNA"/>
</dbReference>
<dbReference type="KEGG" id="gvi:glr3204"/>
<dbReference type="PANTHER" id="PTHR30290">
    <property type="entry name" value="PERIPLASMIC BINDING COMPONENT OF ABC TRANSPORTER"/>
    <property type="match status" value="1"/>
</dbReference>